<evidence type="ECO:0000313" key="4">
    <source>
        <dbReference type="EMBL" id="KAJ7031916.1"/>
    </source>
</evidence>
<proteinExistence type="predicted"/>
<evidence type="ECO:0000256" key="2">
    <source>
        <dbReference type="SAM" id="Phobius"/>
    </source>
</evidence>
<keyword evidence="5" id="KW-1185">Reference proteome</keyword>
<evidence type="ECO:0008006" key="6">
    <source>
        <dbReference type="Google" id="ProtNLM"/>
    </source>
</evidence>
<feature type="compositionally biased region" description="Polar residues" evidence="1">
    <location>
        <begin position="467"/>
        <end position="488"/>
    </location>
</feature>
<accession>A0AAD6SRN2</accession>
<name>A0AAD6SRN2_9AGAR</name>
<keyword evidence="3" id="KW-0732">Signal</keyword>
<feature type="transmembrane region" description="Helical" evidence="2">
    <location>
        <begin position="494"/>
        <end position="517"/>
    </location>
</feature>
<evidence type="ECO:0000313" key="5">
    <source>
        <dbReference type="Proteomes" id="UP001218188"/>
    </source>
</evidence>
<reference evidence="4" key="1">
    <citation type="submission" date="2023-03" db="EMBL/GenBank/DDBJ databases">
        <title>Massive genome expansion in bonnet fungi (Mycena s.s.) driven by repeated elements and novel gene families across ecological guilds.</title>
        <authorList>
            <consortium name="Lawrence Berkeley National Laboratory"/>
            <person name="Harder C.B."/>
            <person name="Miyauchi S."/>
            <person name="Viragh M."/>
            <person name="Kuo A."/>
            <person name="Thoen E."/>
            <person name="Andreopoulos B."/>
            <person name="Lu D."/>
            <person name="Skrede I."/>
            <person name="Drula E."/>
            <person name="Henrissat B."/>
            <person name="Morin E."/>
            <person name="Kohler A."/>
            <person name="Barry K."/>
            <person name="LaButti K."/>
            <person name="Morin E."/>
            <person name="Salamov A."/>
            <person name="Lipzen A."/>
            <person name="Mereny Z."/>
            <person name="Hegedus B."/>
            <person name="Baldrian P."/>
            <person name="Stursova M."/>
            <person name="Weitz H."/>
            <person name="Taylor A."/>
            <person name="Grigoriev I.V."/>
            <person name="Nagy L.G."/>
            <person name="Martin F."/>
            <person name="Kauserud H."/>
        </authorList>
    </citation>
    <scope>NUCLEOTIDE SEQUENCE</scope>
    <source>
        <strain evidence="4">CBHHK200</strain>
    </source>
</reference>
<dbReference type="AlphaFoldDB" id="A0AAD6SRN2"/>
<feature type="region of interest" description="Disordered" evidence="1">
    <location>
        <begin position="413"/>
        <end position="488"/>
    </location>
</feature>
<keyword evidence="2" id="KW-0472">Membrane</keyword>
<sequence length="701" mass="71363">MSPSGGRIWFTITLICCHIPFSFVQAFVHSPRSTHNHHSLGKRDVLTSASWIWTADPTTGNVAFLKTMSSPAGKTATSAIITLTAVNQFTLYINQQPIGASGANNWKAGQAFSVDAFSAQLNASTNTVAVLAVNNNNAGAPAPGFLASIQVTYSDGSSDTTVSDGSWSVSATIPSTFPAVPDTSKFVAATVLALFGSGSWGSSVTISSPPSNSEILSGSQWIWSTSTAASDAATGTVGFRRTVITPAGKSAQSATVMVTADNGFTFYVDGQYVGAPPPAPVIPDFRRVQQFTVDLSAASNVFTIFGSNIPDAGTTDAGPAGVVASITILHTDGSTAVVGTDTNWLCGAFTSVSAFFAEPDSALTAAFALGTMGVSPWGQMTGISNALAAVNVPSGPFTSGTVPTVPVGGGNASAGGGAGVSQASAGHSSATGTGSTAGGTSSGTNPASTPNVGSGGVSTTSTQSVSAPDSSGVAATSSPDNDNAAGSSKSTMSIGLIVGIVVGVLALIGVVVVLFCWRRRARAPAMHALGSEIFDPANHGQVVHSPMPSSQRTSMTSVRHPEMAVAPSASYAYPRPPVMVQGVYVQQQPASYQQPPVVYQHPPPVAYQQPVAYDEQSAYGGVLSDSRSGTPQPTVPEPPSKLAREDMIWQRNAAASSAHTPIEGGSSAIAPTRTQVHSREPSSADLYGDTETLAPPSYYAE</sequence>
<evidence type="ECO:0000256" key="1">
    <source>
        <dbReference type="SAM" id="MobiDB-lite"/>
    </source>
</evidence>
<feature type="chain" id="PRO_5042114222" description="Transmembrane protein" evidence="3">
    <location>
        <begin position="27"/>
        <end position="701"/>
    </location>
</feature>
<feature type="compositionally biased region" description="Low complexity" evidence="1">
    <location>
        <begin position="420"/>
        <end position="434"/>
    </location>
</feature>
<feature type="compositionally biased region" description="Low complexity" evidence="1">
    <location>
        <begin position="457"/>
        <end position="466"/>
    </location>
</feature>
<feature type="region of interest" description="Disordered" evidence="1">
    <location>
        <begin position="621"/>
        <end position="701"/>
    </location>
</feature>
<dbReference type="Gene3D" id="2.60.120.260">
    <property type="entry name" value="Galactose-binding domain-like"/>
    <property type="match status" value="2"/>
</dbReference>
<dbReference type="CDD" id="cd12087">
    <property type="entry name" value="TM_EGFR-like"/>
    <property type="match status" value="1"/>
</dbReference>
<evidence type="ECO:0000256" key="3">
    <source>
        <dbReference type="SAM" id="SignalP"/>
    </source>
</evidence>
<keyword evidence="2" id="KW-0812">Transmembrane</keyword>
<comment type="caution">
    <text evidence="4">The sequence shown here is derived from an EMBL/GenBank/DDBJ whole genome shotgun (WGS) entry which is preliminary data.</text>
</comment>
<gene>
    <name evidence="4" type="ORF">C8F04DRAFT_669200</name>
</gene>
<feature type="signal peptide" evidence="3">
    <location>
        <begin position="1"/>
        <end position="26"/>
    </location>
</feature>
<dbReference type="Proteomes" id="UP001218188">
    <property type="component" value="Unassembled WGS sequence"/>
</dbReference>
<organism evidence="4 5">
    <name type="scientific">Mycena alexandri</name>
    <dbReference type="NCBI Taxonomy" id="1745969"/>
    <lineage>
        <taxon>Eukaryota</taxon>
        <taxon>Fungi</taxon>
        <taxon>Dikarya</taxon>
        <taxon>Basidiomycota</taxon>
        <taxon>Agaricomycotina</taxon>
        <taxon>Agaricomycetes</taxon>
        <taxon>Agaricomycetidae</taxon>
        <taxon>Agaricales</taxon>
        <taxon>Marasmiineae</taxon>
        <taxon>Mycenaceae</taxon>
        <taxon>Mycena</taxon>
    </lineage>
</organism>
<protein>
    <recommendedName>
        <fullName evidence="6">Transmembrane protein</fullName>
    </recommendedName>
</protein>
<keyword evidence="2" id="KW-1133">Transmembrane helix</keyword>
<dbReference type="EMBL" id="JARJCM010000077">
    <property type="protein sequence ID" value="KAJ7031916.1"/>
    <property type="molecule type" value="Genomic_DNA"/>
</dbReference>